<dbReference type="PANTHER" id="PTHR34137:SF1">
    <property type="entry name" value="EXODEOXYRIBONUCLEASE 7 SMALL SUBUNIT"/>
    <property type="match status" value="1"/>
</dbReference>
<reference evidence="9" key="2">
    <citation type="journal article" date="2010" name="Stand. Genomic Sci.">
        <title>Complete genome sequence of Thermaerobacter marianensis type strain (7p75aT).</title>
        <authorList>
            <person name="Han C."/>
            <person name="Gu W."/>
            <person name="Zhang X."/>
            <person name="Lapidus A."/>
            <person name="Nolan M."/>
            <person name="Copeland A."/>
            <person name="Lucas S."/>
            <person name="Glavina Del Rio T."/>
            <person name="Tice H."/>
            <person name="Cheng J."/>
            <person name="Tapia R."/>
            <person name="Goodwin L."/>
            <person name="Pitluck S."/>
            <person name="Pagani I."/>
            <person name="Ivanova N."/>
            <person name="Mavromatis K."/>
            <person name="Mikhailova N."/>
            <person name="Pati A."/>
            <person name="Chen A."/>
            <person name="Palaniappan K."/>
            <person name="Land M."/>
            <person name="Hauser L."/>
            <person name="Chang Y."/>
            <person name="Jeffries C."/>
            <person name="Schneider S."/>
            <person name="Rohde M."/>
            <person name="Goker M."/>
            <person name="Pukall R."/>
            <person name="Woyke T."/>
            <person name="Bristow J."/>
            <person name="Eisen J."/>
            <person name="Markowitz V."/>
            <person name="Hugenholtz P."/>
            <person name="Kyrpides N."/>
            <person name="Klenk H."/>
            <person name="Detter J."/>
        </authorList>
    </citation>
    <scope>NUCLEOTIDE SEQUENCE [LARGE SCALE GENOMIC DNA]</scope>
    <source>
        <strain evidence="9">ATCC 700841 / DSM 12885 / JCM 10246 / 7p75a</strain>
    </source>
</reference>
<dbReference type="InterPro" id="IPR037004">
    <property type="entry name" value="Exonuc_VII_ssu_sf"/>
</dbReference>
<dbReference type="eggNOG" id="COG1722">
    <property type="taxonomic scope" value="Bacteria"/>
</dbReference>
<keyword evidence="3 6" id="KW-0540">Nuclease</keyword>
<keyword evidence="9" id="KW-1185">Reference proteome</keyword>
<dbReference type="Gene3D" id="1.10.287.1040">
    <property type="entry name" value="Exonuclease VII, small subunit"/>
    <property type="match status" value="1"/>
</dbReference>
<evidence type="ECO:0000256" key="2">
    <source>
        <dbReference type="ARBA" id="ARBA00022490"/>
    </source>
</evidence>
<feature type="region of interest" description="Disordered" evidence="7">
    <location>
        <begin position="1"/>
        <end position="76"/>
    </location>
</feature>
<dbReference type="SUPFAM" id="SSF116842">
    <property type="entry name" value="XseB-like"/>
    <property type="match status" value="1"/>
</dbReference>
<dbReference type="STRING" id="644966.Tmar_1170"/>
<evidence type="ECO:0000256" key="6">
    <source>
        <dbReference type="HAMAP-Rule" id="MF_00337"/>
    </source>
</evidence>
<dbReference type="PANTHER" id="PTHR34137">
    <property type="entry name" value="EXODEOXYRIBONUCLEASE 7 SMALL SUBUNIT"/>
    <property type="match status" value="1"/>
</dbReference>
<dbReference type="KEGG" id="tmr:Tmar_1170"/>
<evidence type="ECO:0000256" key="1">
    <source>
        <dbReference type="ARBA" id="ARBA00009998"/>
    </source>
</evidence>
<dbReference type="NCBIfam" id="TIGR01280">
    <property type="entry name" value="xseB"/>
    <property type="match status" value="1"/>
</dbReference>
<dbReference type="EC" id="3.1.11.6" evidence="6"/>
<dbReference type="EMBL" id="CP002344">
    <property type="protein sequence ID" value="ADU51283.1"/>
    <property type="molecule type" value="Genomic_DNA"/>
</dbReference>
<dbReference type="Pfam" id="PF02609">
    <property type="entry name" value="Exonuc_VII_S"/>
    <property type="match status" value="1"/>
</dbReference>
<dbReference type="InterPro" id="IPR003761">
    <property type="entry name" value="Exonuc_VII_S"/>
</dbReference>
<evidence type="ECO:0000256" key="4">
    <source>
        <dbReference type="ARBA" id="ARBA00022801"/>
    </source>
</evidence>
<gene>
    <name evidence="6" type="primary">xseB</name>
    <name evidence="8" type="ordered locus">Tmar_1170</name>
</gene>
<evidence type="ECO:0000256" key="7">
    <source>
        <dbReference type="SAM" id="MobiDB-lite"/>
    </source>
</evidence>
<dbReference type="Proteomes" id="UP000008915">
    <property type="component" value="Chromosome"/>
</dbReference>
<dbReference type="GO" id="GO:0005829">
    <property type="term" value="C:cytosol"/>
    <property type="evidence" value="ECO:0007669"/>
    <property type="project" value="TreeGrafter"/>
</dbReference>
<keyword evidence="4 6" id="KW-0378">Hydrolase</keyword>
<dbReference type="HAMAP" id="MF_00337">
    <property type="entry name" value="Exonuc_7_S"/>
    <property type="match status" value="1"/>
</dbReference>
<comment type="function">
    <text evidence="6">Bidirectionally degrades single-stranded DNA into large acid-insoluble oligonucleotides, which are then degraded further into small acid-soluble oligonucleotides.</text>
</comment>
<dbReference type="AlphaFoldDB" id="E6SKS5"/>
<dbReference type="GO" id="GO:0006308">
    <property type="term" value="P:DNA catabolic process"/>
    <property type="evidence" value="ECO:0007669"/>
    <property type="project" value="UniProtKB-UniRule"/>
</dbReference>
<evidence type="ECO:0000256" key="3">
    <source>
        <dbReference type="ARBA" id="ARBA00022722"/>
    </source>
</evidence>
<comment type="catalytic activity">
    <reaction evidence="6">
        <text>Exonucleolytic cleavage in either 5'- to 3'- or 3'- to 5'-direction to yield nucleoside 5'-phosphates.</text>
        <dbReference type="EC" id="3.1.11.6"/>
    </reaction>
</comment>
<comment type="subunit">
    <text evidence="6">Heterooligomer composed of large and small subunits.</text>
</comment>
<dbReference type="GO" id="GO:0009318">
    <property type="term" value="C:exodeoxyribonuclease VII complex"/>
    <property type="evidence" value="ECO:0007669"/>
    <property type="project" value="UniProtKB-UniRule"/>
</dbReference>
<sequence>MEARKPRTVNEAVPPDAAAPPAVPGAVLSPYPADPAASGSPAEQGTPAPPAPPPHAAAAATSAAAAAPAAGASGTGGASFEAMLEELERIVRELESGEASLDRSLELFQRGIGLVRRCYRHLDAMERTIQWLLEDEDGEPRLVPAPELVRAAEGGETP</sequence>
<dbReference type="GO" id="GO:0008855">
    <property type="term" value="F:exodeoxyribonuclease VII activity"/>
    <property type="evidence" value="ECO:0007669"/>
    <property type="project" value="UniProtKB-UniRule"/>
</dbReference>
<protein>
    <recommendedName>
        <fullName evidence="6">Exodeoxyribonuclease 7 small subunit</fullName>
        <ecNumber evidence="6">3.1.11.6</ecNumber>
    </recommendedName>
    <alternativeName>
        <fullName evidence="6">Exodeoxyribonuclease VII small subunit</fullName>
        <shortName evidence="6">Exonuclease VII small subunit</shortName>
    </alternativeName>
</protein>
<comment type="similarity">
    <text evidence="1 6">Belongs to the XseB family.</text>
</comment>
<keyword evidence="2 6" id="KW-0963">Cytoplasm</keyword>
<proteinExistence type="inferred from homology"/>
<reference evidence="8 9" key="1">
    <citation type="journal article" date="2010" name="Stand. Genomic Sci.">
        <title>Complete genome sequence of Thermaerobacter marianensis type strain (7p75a).</title>
        <authorList>
            <person name="Han C."/>
            <person name="Gu W."/>
            <person name="Zhang X."/>
            <person name="Lapidus A."/>
            <person name="Nolan M."/>
            <person name="Copeland A."/>
            <person name="Lucas S."/>
            <person name="Del Rio T.G."/>
            <person name="Tice H."/>
            <person name="Cheng J.F."/>
            <person name="Tapia R."/>
            <person name="Goodwin L."/>
            <person name="Pitluck S."/>
            <person name="Pagani I."/>
            <person name="Ivanova N."/>
            <person name="Mavromatis K."/>
            <person name="Mikhailova N."/>
            <person name="Pati A."/>
            <person name="Chen A."/>
            <person name="Palaniappan K."/>
            <person name="Land M."/>
            <person name="Hauser L."/>
            <person name="Chang Y.J."/>
            <person name="Jeffries C.D."/>
            <person name="Schneider S."/>
            <person name="Rohde M."/>
            <person name="Goker M."/>
            <person name="Pukall R."/>
            <person name="Woyke T."/>
            <person name="Bristow J."/>
            <person name="Eisen J.A."/>
            <person name="Markowitz V."/>
            <person name="Hugenholtz P."/>
            <person name="Kyrpides N.C."/>
            <person name="Klenk H.P."/>
            <person name="Detter J.C."/>
        </authorList>
    </citation>
    <scope>NUCLEOTIDE SEQUENCE [LARGE SCALE GENOMIC DNA]</scope>
    <source>
        <strain evidence="9">ATCC 700841 / DSM 12885 / JCM 10246 / 7p75a</strain>
    </source>
</reference>
<keyword evidence="5 6" id="KW-0269">Exonuclease</keyword>
<name>E6SKS5_THEM7</name>
<accession>E6SKS5</accession>
<feature type="compositionally biased region" description="Low complexity" evidence="7">
    <location>
        <begin position="56"/>
        <end position="72"/>
    </location>
</feature>
<evidence type="ECO:0000256" key="5">
    <source>
        <dbReference type="ARBA" id="ARBA00022839"/>
    </source>
</evidence>
<comment type="subcellular location">
    <subcellularLocation>
        <location evidence="6">Cytoplasm</location>
    </subcellularLocation>
</comment>
<evidence type="ECO:0000313" key="8">
    <source>
        <dbReference type="EMBL" id="ADU51283.1"/>
    </source>
</evidence>
<organism evidence="8 9">
    <name type="scientific">Thermaerobacter marianensis (strain ATCC 700841 / DSM 12885 / JCM 10246 / 7p75a)</name>
    <dbReference type="NCBI Taxonomy" id="644966"/>
    <lineage>
        <taxon>Bacteria</taxon>
        <taxon>Bacillati</taxon>
        <taxon>Bacillota</taxon>
        <taxon>Clostridia</taxon>
        <taxon>Eubacteriales</taxon>
        <taxon>Clostridiales Family XVII. Incertae Sedis</taxon>
        <taxon>Thermaerobacter</taxon>
    </lineage>
</organism>
<dbReference type="HOGENOM" id="CLU_1668576_0_0_9"/>
<evidence type="ECO:0000313" key="9">
    <source>
        <dbReference type="Proteomes" id="UP000008915"/>
    </source>
</evidence>